<dbReference type="Pfam" id="PF00892">
    <property type="entry name" value="EamA"/>
    <property type="match status" value="2"/>
</dbReference>
<reference evidence="9" key="1">
    <citation type="submission" date="2023-07" db="EMBL/GenBank/DDBJ databases">
        <title>30 novel species of actinomycetes from the DSMZ collection.</title>
        <authorList>
            <person name="Nouioui I."/>
        </authorList>
    </citation>
    <scope>NUCLEOTIDE SEQUENCE [LARGE SCALE GENOMIC DNA]</scope>
    <source>
        <strain evidence="9">DSM 45834</strain>
    </source>
</reference>
<dbReference type="PANTHER" id="PTHR32322:SF2">
    <property type="entry name" value="EAMA DOMAIN-CONTAINING PROTEIN"/>
    <property type="match status" value="1"/>
</dbReference>
<dbReference type="SUPFAM" id="SSF103481">
    <property type="entry name" value="Multidrug resistance efflux transporter EmrE"/>
    <property type="match status" value="2"/>
</dbReference>
<feature type="transmembrane region" description="Helical" evidence="6">
    <location>
        <begin position="90"/>
        <end position="113"/>
    </location>
</feature>
<proteinExistence type="inferred from homology"/>
<keyword evidence="3 6" id="KW-0812">Transmembrane</keyword>
<comment type="caution">
    <text evidence="8">The sequence shown here is derived from an EMBL/GenBank/DDBJ whole genome shotgun (WGS) entry which is preliminary data.</text>
</comment>
<dbReference type="Proteomes" id="UP001183202">
    <property type="component" value="Unassembled WGS sequence"/>
</dbReference>
<evidence type="ECO:0000256" key="2">
    <source>
        <dbReference type="ARBA" id="ARBA00007362"/>
    </source>
</evidence>
<dbReference type="InterPro" id="IPR037185">
    <property type="entry name" value="EmrE-like"/>
</dbReference>
<comment type="subcellular location">
    <subcellularLocation>
        <location evidence="1">Membrane</location>
        <topology evidence="1">Multi-pass membrane protein</topology>
    </subcellularLocation>
</comment>
<name>A0ABU2NF98_9PSEU</name>
<feature type="transmembrane region" description="Helical" evidence="6">
    <location>
        <begin position="120"/>
        <end position="139"/>
    </location>
</feature>
<keyword evidence="9" id="KW-1185">Reference proteome</keyword>
<evidence type="ECO:0000256" key="6">
    <source>
        <dbReference type="SAM" id="Phobius"/>
    </source>
</evidence>
<feature type="transmembrane region" description="Helical" evidence="6">
    <location>
        <begin position="176"/>
        <end position="196"/>
    </location>
</feature>
<comment type="similarity">
    <text evidence="2">Belongs to the EamA transporter family.</text>
</comment>
<dbReference type="PANTHER" id="PTHR32322">
    <property type="entry name" value="INNER MEMBRANE TRANSPORTER"/>
    <property type="match status" value="1"/>
</dbReference>
<evidence type="ECO:0000256" key="1">
    <source>
        <dbReference type="ARBA" id="ARBA00004141"/>
    </source>
</evidence>
<feature type="transmembrane region" description="Helical" evidence="6">
    <location>
        <begin position="266"/>
        <end position="286"/>
    </location>
</feature>
<feature type="transmembrane region" description="Helical" evidence="6">
    <location>
        <begin position="242"/>
        <end position="260"/>
    </location>
</feature>
<evidence type="ECO:0000313" key="8">
    <source>
        <dbReference type="EMBL" id="MDT0352631.1"/>
    </source>
</evidence>
<evidence type="ECO:0000256" key="3">
    <source>
        <dbReference type="ARBA" id="ARBA00022692"/>
    </source>
</evidence>
<feature type="transmembrane region" description="Helical" evidence="6">
    <location>
        <begin position="208"/>
        <end position="230"/>
    </location>
</feature>
<gene>
    <name evidence="8" type="ORF">RM445_24210</name>
</gene>
<organism evidence="8 9">
    <name type="scientific">Pseudonocardia charpentierae</name>
    <dbReference type="NCBI Taxonomy" id="3075545"/>
    <lineage>
        <taxon>Bacteria</taxon>
        <taxon>Bacillati</taxon>
        <taxon>Actinomycetota</taxon>
        <taxon>Actinomycetes</taxon>
        <taxon>Pseudonocardiales</taxon>
        <taxon>Pseudonocardiaceae</taxon>
        <taxon>Pseudonocardia</taxon>
    </lineage>
</organism>
<evidence type="ECO:0000256" key="5">
    <source>
        <dbReference type="ARBA" id="ARBA00023136"/>
    </source>
</evidence>
<dbReference type="InterPro" id="IPR000620">
    <property type="entry name" value="EamA_dom"/>
</dbReference>
<feature type="domain" description="EamA" evidence="7">
    <location>
        <begin position="146"/>
        <end position="281"/>
    </location>
</feature>
<evidence type="ECO:0000259" key="7">
    <source>
        <dbReference type="Pfam" id="PF00892"/>
    </source>
</evidence>
<dbReference type="EMBL" id="JAVREJ010000020">
    <property type="protein sequence ID" value="MDT0352631.1"/>
    <property type="molecule type" value="Genomic_DNA"/>
</dbReference>
<feature type="transmembrane region" description="Helical" evidence="6">
    <location>
        <begin position="65"/>
        <end position="84"/>
    </location>
</feature>
<dbReference type="InterPro" id="IPR050638">
    <property type="entry name" value="AA-Vitamin_Transporters"/>
</dbReference>
<keyword evidence="4 6" id="KW-1133">Transmembrane helix</keyword>
<dbReference type="RefSeq" id="WP_311559138.1">
    <property type="nucleotide sequence ID" value="NZ_JAVREJ010000020.1"/>
</dbReference>
<evidence type="ECO:0000313" key="9">
    <source>
        <dbReference type="Proteomes" id="UP001183202"/>
    </source>
</evidence>
<protein>
    <submittedName>
        <fullName evidence="8">EamA family transporter</fullName>
    </submittedName>
</protein>
<keyword evidence="5 6" id="KW-0472">Membrane</keyword>
<accession>A0ABU2NF98</accession>
<evidence type="ECO:0000256" key="4">
    <source>
        <dbReference type="ARBA" id="ARBA00022989"/>
    </source>
</evidence>
<feature type="transmembrane region" description="Helical" evidence="6">
    <location>
        <begin position="33"/>
        <end position="53"/>
    </location>
</feature>
<feature type="transmembrane region" description="Helical" evidence="6">
    <location>
        <begin position="145"/>
        <end position="164"/>
    </location>
</feature>
<sequence>MDRLLRPLFVLLWSSGFLAGVLGTRDTPPLALSVWRFLLAAGLLLAVAVVTRAPWPRTRREWRDVIATGVLLQAVQFGAAYSAVALGVPAGLAALVLCLSPVLVAVASGPVLGERLGRRGAVGSAVAVAGTLVAGVGHLDDGGSLLGMTLLVVGLVGFAGGTLYQKRFGAAMDLRTGTAVQLVAGAVVLAPLSFMVEGGLPLPTGPVGFAALAWLAVANSIGGVLILFVLLRGGTGAGVSGLLYLVPAVTAVLAVPVLGQPVDAETLAGLAITLVGVVLVNLRGTAPRRRQQVSHRWSRRTTGIGSAAQAAADR</sequence>
<feature type="domain" description="EamA" evidence="7">
    <location>
        <begin position="9"/>
        <end position="133"/>
    </location>
</feature>